<organism evidence="1 2">
    <name type="scientific">Araneus ventricosus</name>
    <name type="common">Orbweaver spider</name>
    <name type="synonym">Epeira ventricosa</name>
    <dbReference type="NCBI Taxonomy" id="182803"/>
    <lineage>
        <taxon>Eukaryota</taxon>
        <taxon>Metazoa</taxon>
        <taxon>Ecdysozoa</taxon>
        <taxon>Arthropoda</taxon>
        <taxon>Chelicerata</taxon>
        <taxon>Arachnida</taxon>
        <taxon>Araneae</taxon>
        <taxon>Araneomorphae</taxon>
        <taxon>Entelegynae</taxon>
        <taxon>Araneoidea</taxon>
        <taxon>Araneidae</taxon>
        <taxon>Araneus</taxon>
    </lineage>
</organism>
<gene>
    <name evidence="1" type="ORF">AVEN_112032_1</name>
</gene>
<evidence type="ECO:0000313" key="2">
    <source>
        <dbReference type="Proteomes" id="UP000499080"/>
    </source>
</evidence>
<evidence type="ECO:0000313" key="1">
    <source>
        <dbReference type="EMBL" id="GBN65597.1"/>
    </source>
</evidence>
<keyword evidence="2" id="KW-1185">Reference proteome</keyword>
<reference evidence="1 2" key="1">
    <citation type="journal article" date="2019" name="Sci. Rep.">
        <title>Orb-weaving spider Araneus ventricosus genome elucidates the spidroin gene catalogue.</title>
        <authorList>
            <person name="Kono N."/>
            <person name="Nakamura H."/>
            <person name="Ohtoshi R."/>
            <person name="Moran D.A.P."/>
            <person name="Shinohara A."/>
            <person name="Yoshida Y."/>
            <person name="Fujiwara M."/>
            <person name="Mori M."/>
            <person name="Tomita M."/>
            <person name="Arakawa K."/>
        </authorList>
    </citation>
    <scope>NUCLEOTIDE SEQUENCE [LARGE SCALE GENOMIC DNA]</scope>
</reference>
<dbReference type="AlphaFoldDB" id="A0A4Y2QQH0"/>
<name>A0A4Y2QQH0_ARAVE</name>
<dbReference type="EMBL" id="BGPR01014530">
    <property type="protein sequence ID" value="GBN65597.1"/>
    <property type="molecule type" value="Genomic_DNA"/>
</dbReference>
<sequence length="123" mass="14807">MDALPVYDSIYTEFGFESPYLWNRWGDRLENCTHVSGKSFNFEPYHFFEFRTIRKFRDSFSAYQVSLDTSSRLYSTRRIDRHLTRPICLVNGSTSGLRFNIYGFRLWEESRNRWGDRLENCTT</sequence>
<comment type="caution">
    <text evidence="1">The sequence shown here is derived from an EMBL/GenBank/DDBJ whole genome shotgun (WGS) entry which is preliminary data.</text>
</comment>
<dbReference type="Proteomes" id="UP000499080">
    <property type="component" value="Unassembled WGS sequence"/>
</dbReference>
<accession>A0A4Y2QQH0</accession>
<proteinExistence type="predicted"/>
<protein>
    <submittedName>
        <fullName evidence="1">Uncharacterized protein</fullName>
    </submittedName>
</protein>